<evidence type="ECO:0000256" key="1">
    <source>
        <dbReference type="PROSITE-ProRule" id="PRU00042"/>
    </source>
</evidence>
<keyword evidence="1" id="KW-0862">Zinc</keyword>
<dbReference type="OrthoDB" id="6077919at2759"/>
<feature type="compositionally biased region" description="Basic residues" evidence="2">
    <location>
        <begin position="285"/>
        <end position="296"/>
    </location>
</feature>
<feature type="domain" description="C2H2-type" evidence="3">
    <location>
        <begin position="31"/>
        <end position="69"/>
    </location>
</feature>
<dbReference type="InParanoid" id="A0A165EYU8"/>
<organism evidence="4 5">
    <name type="scientific">Calocera cornea HHB12733</name>
    <dbReference type="NCBI Taxonomy" id="1353952"/>
    <lineage>
        <taxon>Eukaryota</taxon>
        <taxon>Fungi</taxon>
        <taxon>Dikarya</taxon>
        <taxon>Basidiomycota</taxon>
        <taxon>Agaricomycotina</taxon>
        <taxon>Dacrymycetes</taxon>
        <taxon>Dacrymycetales</taxon>
        <taxon>Dacrymycetaceae</taxon>
        <taxon>Calocera</taxon>
    </lineage>
</organism>
<feature type="region of interest" description="Disordered" evidence="2">
    <location>
        <begin position="1"/>
        <end position="104"/>
    </location>
</feature>
<dbReference type="InterPro" id="IPR013087">
    <property type="entry name" value="Znf_C2H2_type"/>
</dbReference>
<feature type="region of interest" description="Disordered" evidence="2">
    <location>
        <begin position="340"/>
        <end position="359"/>
    </location>
</feature>
<dbReference type="GO" id="GO:0008270">
    <property type="term" value="F:zinc ion binding"/>
    <property type="evidence" value="ECO:0007669"/>
    <property type="project" value="UniProtKB-KW"/>
</dbReference>
<proteinExistence type="predicted"/>
<dbReference type="PROSITE" id="PS50157">
    <property type="entry name" value="ZINC_FINGER_C2H2_2"/>
    <property type="match status" value="1"/>
</dbReference>
<evidence type="ECO:0000313" key="4">
    <source>
        <dbReference type="EMBL" id="KZT55821.1"/>
    </source>
</evidence>
<protein>
    <recommendedName>
        <fullName evidence="3">C2H2-type domain-containing protein</fullName>
    </recommendedName>
</protein>
<sequence>MTAATPAPTPAPAADASPVGPDTPSSPRKTFDCDRCGSKYSRAEYLRRHARKRPSSLLAPSPTHPLTPPASRRERVPVQVPVPELHKGVRPERRPPAPPPAAAPRLAPPLGAQPHAVLLLSLRLADLADLAQLRPGPARPIPPRPPALLRRIDLLGMGRADGALHPSPARLSPGQPLPASGRALPLALPCARARARARAGRRAGQAPALAHLVARRARPAPGAAPALAPRRPALPALRRLLPHLPAVRALPALAVRRHPPAPAPPRRERERERERERAAGVRLPVRGRHGRGRGRAGRGQLEPRQPGERGGAQPEQRVCAHAARRARPVLRPVWARTCACGPAACAPGDWRDGRNGRNG</sequence>
<feature type="region of interest" description="Disordered" evidence="2">
    <location>
        <begin position="253"/>
        <end position="323"/>
    </location>
</feature>
<evidence type="ECO:0000313" key="5">
    <source>
        <dbReference type="Proteomes" id="UP000076842"/>
    </source>
</evidence>
<feature type="compositionally biased region" description="Basic and acidic residues" evidence="2">
    <location>
        <begin position="29"/>
        <end position="47"/>
    </location>
</feature>
<feature type="compositionally biased region" description="Basic and acidic residues" evidence="2">
    <location>
        <begin position="84"/>
        <end position="95"/>
    </location>
</feature>
<dbReference type="Proteomes" id="UP000076842">
    <property type="component" value="Unassembled WGS sequence"/>
</dbReference>
<feature type="compositionally biased region" description="Basic and acidic residues" evidence="2">
    <location>
        <begin position="265"/>
        <end position="279"/>
    </location>
</feature>
<gene>
    <name evidence="4" type="ORF">CALCODRAFT_339738</name>
</gene>
<evidence type="ECO:0000256" key="2">
    <source>
        <dbReference type="SAM" id="MobiDB-lite"/>
    </source>
</evidence>
<keyword evidence="5" id="KW-1185">Reference proteome</keyword>
<accession>A0A165EYU8</accession>
<name>A0A165EYU8_9BASI</name>
<feature type="compositionally biased region" description="Basic and acidic residues" evidence="2">
    <location>
        <begin position="349"/>
        <end position="359"/>
    </location>
</feature>
<dbReference type="EMBL" id="KV423988">
    <property type="protein sequence ID" value="KZT55821.1"/>
    <property type="molecule type" value="Genomic_DNA"/>
</dbReference>
<dbReference type="AlphaFoldDB" id="A0A165EYU8"/>
<reference evidence="4 5" key="1">
    <citation type="journal article" date="2016" name="Mol. Biol. Evol.">
        <title>Comparative Genomics of Early-Diverging Mushroom-Forming Fungi Provides Insights into the Origins of Lignocellulose Decay Capabilities.</title>
        <authorList>
            <person name="Nagy L.G."/>
            <person name="Riley R."/>
            <person name="Tritt A."/>
            <person name="Adam C."/>
            <person name="Daum C."/>
            <person name="Floudas D."/>
            <person name="Sun H."/>
            <person name="Yadav J.S."/>
            <person name="Pangilinan J."/>
            <person name="Larsson K.H."/>
            <person name="Matsuura K."/>
            <person name="Barry K."/>
            <person name="Labutti K."/>
            <person name="Kuo R."/>
            <person name="Ohm R.A."/>
            <person name="Bhattacharya S.S."/>
            <person name="Shirouzu T."/>
            <person name="Yoshinaga Y."/>
            <person name="Martin F.M."/>
            <person name="Grigoriev I.V."/>
            <person name="Hibbett D.S."/>
        </authorList>
    </citation>
    <scope>NUCLEOTIDE SEQUENCE [LARGE SCALE GENOMIC DNA]</scope>
    <source>
        <strain evidence="4 5">HHB12733</strain>
    </source>
</reference>
<keyword evidence="1" id="KW-0479">Metal-binding</keyword>
<evidence type="ECO:0000259" key="3">
    <source>
        <dbReference type="PROSITE" id="PS50157"/>
    </source>
</evidence>
<keyword evidence="1" id="KW-0863">Zinc-finger</keyword>